<comment type="pathway">
    <text evidence="1">Protein modification; protein ubiquitination.</text>
</comment>
<dbReference type="Gene3D" id="1.25.40.20">
    <property type="entry name" value="Ankyrin repeat-containing domain"/>
    <property type="match status" value="4"/>
</dbReference>
<evidence type="ECO:0000256" key="5">
    <source>
        <dbReference type="ARBA" id="ARBA00038500"/>
    </source>
</evidence>
<dbReference type="AlphaFoldDB" id="A0AAN8XMS9"/>
<dbReference type="EMBL" id="JAWJWE010000002">
    <property type="protein sequence ID" value="KAK6643480.1"/>
    <property type="molecule type" value="Genomic_DNA"/>
</dbReference>
<dbReference type="EMBL" id="JAWJWF010000009">
    <property type="protein sequence ID" value="KAK6630166.1"/>
    <property type="molecule type" value="Genomic_DNA"/>
</dbReference>
<evidence type="ECO:0000313" key="11">
    <source>
        <dbReference type="Proteomes" id="UP001372834"/>
    </source>
</evidence>
<dbReference type="SUPFAM" id="SSF48403">
    <property type="entry name" value="Ankyrin repeat"/>
    <property type="match status" value="2"/>
</dbReference>
<proteinExistence type="inferred from homology"/>
<dbReference type="PROSITE" id="PS50088">
    <property type="entry name" value="ANK_REPEAT"/>
    <property type="match status" value="4"/>
</dbReference>
<evidence type="ECO:0000256" key="3">
    <source>
        <dbReference type="ARBA" id="ARBA00022786"/>
    </source>
</evidence>
<evidence type="ECO:0000256" key="4">
    <source>
        <dbReference type="ARBA" id="ARBA00023043"/>
    </source>
</evidence>
<feature type="repeat" description="ANK" evidence="7">
    <location>
        <begin position="100"/>
        <end position="132"/>
    </location>
</feature>
<evidence type="ECO:0000313" key="9">
    <source>
        <dbReference type="EMBL" id="KAK6643480.1"/>
    </source>
</evidence>
<evidence type="ECO:0000256" key="2">
    <source>
        <dbReference type="ARBA" id="ARBA00022737"/>
    </source>
</evidence>
<dbReference type="FunFam" id="1.25.40.20:FF:000264">
    <property type="entry name" value="Fem-1 homolog B"/>
    <property type="match status" value="1"/>
</dbReference>
<feature type="repeat" description="ANK" evidence="7">
    <location>
        <begin position="133"/>
        <end position="165"/>
    </location>
</feature>
<dbReference type="Proteomes" id="UP001372834">
    <property type="component" value="Unassembled WGS sequence"/>
</dbReference>
<dbReference type="PROSITE" id="PS50297">
    <property type="entry name" value="ANK_REP_REGION"/>
    <property type="match status" value="4"/>
</dbReference>
<evidence type="ECO:0000313" key="8">
    <source>
        <dbReference type="EMBL" id="KAK6630166.1"/>
    </source>
</evidence>
<dbReference type="GO" id="GO:0003006">
    <property type="term" value="P:developmental process involved in reproduction"/>
    <property type="evidence" value="ECO:0007669"/>
    <property type="project" value="UniProtKB-ARBA"/>
</dbReference>
<accession>A0AAN8XMS9</accession>
<organism evidence="9 11">
    <name type="scientific">Polyplax serrata</name>
    <name type="common">Common mouse louse</name>
    <dbReference type="NCBI Taxonomy" id="468196"/>
    <lineage>
        <taxon>Eukaryota</taxon>
        <taxon>Metazoa</taxon>
        <taxon>Ecdysozoa</taxon>
        <taxon>Arthropoda</taxon>
        <taxon>Hexapoda</taxon>
        <taxon>Insecta</taxon>
        <taxon>Pterygota</taxon>
        <taxon>Neoptera</taxon>
        <taxon>Paraneoptera</taxon>
        <taxon>Psocodea</taxon>
        <taxon>Troctomorpha</taxon>
        <taxon>Phthiraptera</taxon>
        <taxon>Anoplura</taxon>
        <taxon>Polyplacidae</taxon>
        <taxon>Polyplax</taxon>
    </lineage>
</organism>
<evidence type="ECO:0000256" key="6">
    <source>
        <dbReference type="ARBA" id="ARBA00072197"/>
    </source>
</evidence>
<protein>
    <recommendedName>
        <fullName evidence="6">Protein fem-1 homolog B</fullName>
    </recommendedName>
</protein>
<dbReference type="Pfam" id="PF00023">
    <property type="entry name" value="Ank"/>
    <property type="match status" value="1"/>
</dbReference>
<dbReference type="PANTHER" id="PTHR24173:SF78">
    <property type="entry name" value="PROTEIN FEM-1 HOMOLOG B"/>
    <property type="match status" value="1"/>
</dbReference>
<gene>
    <name evidence="9" type="ORF">RUM43_004985</name>
    <name evidence="8" type="ORF">RUM44_005722</name>
</gene>
<feature type="repeat" description="ANK" evidence="7">
    <location>
        <begin position="199"/>
        <end position="231"/>
    </location>
</feature>
<keyword evidence="3" id="KW-0833">Ubl conjugation pathway</keyword>
<dbReference type="SMART" id="SM00248">
    <property type="entry name" value="ANK"/>
    <property type="match status" value="9"/>
</dbReference>
<dbReference type="InterPro" id="IPR036770">
    <property type="entry name" value="Ankyrin_rpt-contain_sf"/>
</dbReference>
<dbReference type="PANTHER" id="PTHR24173">
    <property type="entry name" value="ANKYRIN REPEAT CONTAINING"/>
    <property type="match status" value="1"/>
</dbReference>
<keyword evidence="4 7" id="KW-0040">ANK repeat</keyword>
<feature type="repeat" description="ANK" evidence="7">
    <location>
        <begin position="166"/>
        <end position="198"/>
    </location>
</feature>
<comment type="similarity">
    <text evidence="5">Belongs to the fem-1 family.</text>
</comment>
<dbReference type="Pfam" id="PF12796">
    <property type="entry name" value="Ank_2"/>
    <property type="match status" value="2"/>
</dbReference>
<name>A0AAN8XMS9_POLSC</name>
<evidence type="ECO:0000256" key="7">
    <source>
        <dbReference type="PROSITE-ProRule" id="PRU00023"/>
    </source>
</evidence>
<dbReference type="InterPro" id="IPR002110">
    <property type="entry name" value="Ankyrin_rpt"/>
</dbReference>
<reference evidence="9 11" key="1">
    <citation type="submission" date="2023-10" db="EMBL/GenBank/DDBJ databases">
        <title>Genomes of two closely related lineages of the louse Polyplax serrata with different host specificities.</title>
        <authorList>
            <person name="Martinu J."/>
            <person name="Tarabai H."/>
            <person name="Stefka J."/>
            <person name="Hypsa V."/>
        </authorList>
    </citation>
    <scope>NUCLEOTIDE SEQUENCE [LARGE SCALE GENOMIC DNA]</scope>
    <source>
        <strain evidence="8">98ZLc_SE</strain>
        <strain evidence="9">HR10_N</strain>
    </source>
</reference>
<dbReference type="GO" id="GO:0005737">
    <property type="term" value="C:cytoplasm"/>
    <property type="evidence" value="ECO:0007669"/>
    <property type="project" value="UniProtKB-SubCell"/>
</dbReference>
<keyword evidence="2" id="KW-0677">Repeat</keyword>
<evidence type="ECO:0000313" key="10">
    <source>
        <dbReference type="Proteomes" id="UP001359485"/>
    </source>
</evidence>
<dbReference type="Proteomes" id="UP001359485">
    <property type="component" value="Unassembled WGS sequence"/>
</dbReference>
<evidence type="ECO:0000256" key="1">
    <source>
        <dbReference type="ARBA" id="ARBA00004906"/>
    </source>
</evidence>
<keyword evidence="10" id="KW-1185">Reference proteome</keyword>
<sequence length="651" mass="72931">MYEVEEMKMKREVTPSLRDRVYFAARDGMAITMYALLYENEAVAEDLLNQHVVDDNNQRCTPLIIAAKNGHDKVVKTLLANFNLNLEQEGTVKFDTFVVEGASALWVAAGAGYLNIVKVLVKSGANVNHPTRTNSTPLRAACFDGRLDIVKYLTDHNADIHIANNYNNTCLMIAAYKGHLDIVSFLLEKGADPDERANCGATALHFAAECGHTAIVKEILKYGAAFVKNENEMTPLTAAAVATKAEVVEYLITLENVTKKEKIEALELLGASFANDKDNYCLQKAYYYLHLAMELRYNDPDDIIRKPVCTPIPAYENCIECQTLQDLEAIKRNQNALHMESLSIRERILGRHNPEVPHPIIFRGAVFADNARFDRCIELWLHALNLKQLNQVTVTKDLLRFAQVFSQMLHAGIGILFDYVKSVLAAAITELERNQKKMENPGPKDDVEQIMEGMENNINTVLYVLVIVTKLTKKNVTNSDKFEIHRLVYKLNKLNVTTREGQSLLHLCVNFQTPVDDFHTNDVCKFPCAEVARLLIRCGADVNSMDNERNTPLHIIVSYQKPVSDFMTLHSIIMDLIEAGAHMDTVNSAGKTPFEAATTGVAEIILRTQSKISLKCMAARVVKNYDLTYQGQVPKSLESFIELHGPGIQRG</sequence>
<comment type="caution">
    <text evidence="9">The sequence shown here is derived from an EMBL/GenBank/DDBJ whole genome shotgun (WGS) entry which is preliminary data.</text>
</comment>
<dbReference type="PRINTS" id="PR01415">
    <property type="entry name" value="ANKYRIN"/>
</dbReference>
<dbReference type="GO" id="GO:0043161">
    <property type="term" value="P:proteasome-mediated ubiquitin-dependent protein catabolic process"/>
    <property type="evidence" value="ECO:0007669"/>
    <property type="project" value="UniProtKB-ARBA"/>
</dbReference>